<evidence type="ECO:0000256" key="1">
    <source>
        <dbReference type="ARBA" id="ARBA00000548"/>
    </source>
</evidence>
<dbReference type="Gene3D" id="3.20.20.80">
    <property type="entry name" value="Glycosidases"/>
    <property type="match status" value="1"/>
</dbReference>
<keyword evidence="12 14" id="KW-0326">Glycosidase</keyword>
<evidence type="ECO:0000256" key="9">
    <source>
        <dbReference type="ARBA" id="ARBA00022837"/>
    </source>
</evidence>
<dbReference type="InterPro" id="IPR006046">
    <property type="entry name" value="Alpha_amylase"/>
</dbReference>
<evidence type="ECO:0000256" key="11">
    <source>
        <dbReference type="ARBA" id="ARBA00023277"/>
    </source>
</evidence>
<dbReference type="PANTHER" id="PTHR43447">
    <property type="entry name" value="ALPHA-AMYLASE"/>
    <property type="match status" value="1"/>
</dbReference>
<evidence type="ECO:0000256" key="14">
    <source>
        <dbReference type="RuleBase" id="RU361134"/>
    </source>
</evidence>
<comment type="catalytic activity">
    <reaction evidence="1 14">
        <text>Endohydrolysis of (1-&gt;4)-alpha-D-glucosidic linkages in polysaccharides containing three or more (1-&gt;4)-alpha-linked D-glucose units.</text>
        <dbReference type="EC" id="3.2.1.1"/>
    </reaction>
</comment>
<dbReference type="InterPro" id="IPR031319">
    <property type="entry name" value="A-amylase_C"/>
</dbReference>
<dbReference type="InterPro" id="IPR006048">
    <property type="entry name" value="A-amylase/branching_C"/>
</dbReference>
<dbReference type="EC" id="3.2.1.1" evidence="6 14"/>
<dbReference type="GO" id="GO:0046872">
    <property type="term" value="F:metal ion binding"/>
    <property type="evidence" value="ECO:0007669"/>
    <property type="project" value="UniProtKB-KW"/>
</dbReference>
<dbReference type="GO" id="GO:0004556">
    <property type="term" value="F:alpha-amylase activity"/>
    <property type="evidence" value="ECO:0007669"/>
    <property type="project" value="UniProtKB-UniRule"/>
</dbReference>
<keyword evidence="18" id="KW-1185">Reference proteome</keyword>
<dbReference type="SUPFAM" id="SSF51011">
    <property type="entry name" value="Glycosyl hydrolase domain"/>
    <property type="match status" value="1"/>
</dbReference>
<dbReference type="SMART" id="SM00642">
    <property type="entry name" value="Aamy"/>
    <property type="match status" value="1"/>
</dbReference>
<dbReference type="Proteomes" id="UP000031036">
    <property type="component" value="Unassembled WGS sequence"/>
</dbReference>
<dbReference type="OMA" id="FRYAYDL"/>
<proteinExistence type="inferred from homology"/>
<dbReference type="CDD" id="cd11317">
    <property type="entry name" value="AmyAc_bac_euk_AmyA"/>
    <property type="match status" value="1"/>
</dbReference>
<sequence>MVHLFEWKWTDIANECENFLQYYGYGAVQISPPNEHVLIVKSGDLPWWVRYQPVSYKLSSRSGNREQFINMVQRCNKVGVRIIVDAVLNHMTGAGMKKGENGVSSSGDSYFDSTPGQETFPGVPYGHGDTNDWRCDHDIDGGDYRNSSINENGCAKVRNCRLVSLIDLNQGSEYVRSKIIEYLNGLINIGVAGFRFDASKHMWPADLKAIVDRVKNLSSDIFGVNQRPFIVHEVIDRGGEAVKLEEYVNIGRYTDFNYGSAIAKAARKEKDFSDLKWLGPGYGYGNLAGNDVLAFIDNHDNQRDWHPYVPTYKNGDQYAVCVGFMLAWTYGYPRVMSSYYFNGSDQGPPSYGAESNFATKSPAFAIDKSCLSSSGFVCEHRWQAIRGMARFRQICTGVGVDAITSDTNRLAFARPGKGYFALNNDNSIWPLTVKTTLPEGVYCEVWSGEPKDRECTGKAQPHSTFQLANLWRFISEQKSDENANRIAIVCKSIPKFCVLQLLDKNFMRNYLSTRVVF</sequence>
<dbReference type="InterPro" id="IPR006047">
    <property type="entry name" value="GH13_cat_dom"/>
</dbReference>
<evidence type="ECO:0000256" key="12">
    <source>
        <dbReference type="ARBA" id="ARBA00023295"/>
    </source>
</evidence>
<accession>A0A0B2V4G7</accession>
<evidence type="ECO:0000256" key="8">
    <source>
        <dbReference type="ARBA" id="ARBA00022801"/>
    </source>
</evidence>
<dbReference type="EMBL" id="JPKZ01002137">
    <property type="protein sequence ID" value="KHN78306.1"/>
    <property type="molecule type" value="Genomic_DNA"/>
</dbReference>
<dbReference type="GO" id="GO:0005975">
    <property type="term" value="P:carbohydrate metabolic process"/>
    <property type="evidence" value="ECO:0007669"/>
    <property type="project" value="InterPro"/>
</dbReference>
<dbReference type="STRING" id="6265.A0A0B2V4G7"/>
<dbReference type="PRINTS" id="PR00110">
    <property type="entry name" value="ALPHAAMYLASE"/>
</dbReference>
<dbReference type="Pfam" id="PF02806">
    <property type="entry name" value="Alpha-amylase_C"/>
    <property type="match status" value="1"/>
</dbReference>
<evidence type="ECO:0000313" key="18">
    <source>
        <dbReference type="Proteomes" id="UP000031036"/>
    </source>
</evidence>
<dbReference type="Pfam" id="PF00128">
    <property type="entry name" value="Alpha-amylase"/>
    <property type="match status" value="1"/>
</dbReference>
<dbReference type="Gene3D" id="2.60.40.1180">
    <property type="entry name" value="Golgi alpha-mannosidase II"/>
    <property type="match status" value="1"/>
</dbReference>
<dbReference type="InterPro" id="IPR013780">
    <property type="entry name" value="Glyco_hydro_b"/>
</dbReference>
<evidence type="ECO:0000256" key="7">
    <source>
        <dbReference type="ARBA" id="ARBA00022723"/>
    </source>
</evidence>
<keyword evidence="7" id="KW-0479">Metal-binding</keyword>
<dbReference type="SUPFAM" id="SSF51445">
    <property type="entry name" value="(Trans)glycosidases"/>
    <property type="match status" value="1"/>
</dbReference>
<dbReference type="AlphaFoldDB" id="A0A0B2V4G7"/>
<dbReference type="OrthoDB" id="550577at2759"/>
<protein>
    <recommendedName>
        <fullName evidence="6 14">Alpha-amylase</fullName>
        <ecNumber evidence="6 14">3.2.1.1</ecNumber>
    </recommendedName>
</protein>
<reference evidence="17 18" key="1">
    <citation type="submission" date="2014-11" db="EMBL/GenBank/DDBJ databases">
        <title>Genetic blueprint of the zoonotic pathogen Toxocara canis.</title>
        <authorList>
            <person name="Zhu X.-Q."/>
            <person name="Korhonen P.K."/>
            <person name="Cai H."/>
            <person name="Young N.D."/>
            <person name="Nejsum P."/>
            <person name="von Samson-Himmelstjerna G."/>
            <person name="Boag P.R."/>
            <person name="Tan P."/>
            <person name="Li Q."/>
            <person name="Min J."/>
            <person name="Yang Y."/>
            <person name="Wang X."/>
            <person name="Fang X."/>
            <person name="Hall R.S."/>
            <person name="Hofmann A."/>
            <person name="Sternberg P.W."/>
            <person name="Jex A.R."/>
            <person name="Gasser R.B."/>
        </authorList>
    </citation>
    <scope>NUCLEOTIDE SEQUENCE [LARGE SCALE GENOMIC DNA]</scope>
    <source>
        <strain evidence="17">PN_DK_2014</strain>
    </source>
</reference>
<comment type="similarity">
    <text evidence="4 13">Belongs to the glycosyl hydrolase 13 family.</text>
</comment>
<keyword evidence="8 14" id="KW-0378">Hydrolase</keyword>
<comment type="cofactor">
    <cofactor evidence="3">
        <name>chloride</name>
        <dbReference type="ChEBI" id="CHEBI:17996"/>
    </cofactor>
</comment>
<organism evidence="17 18">
    <name type="scientific">Toxocara canis</name>
    <name type="common">Canine roundworm</name>
    <dbReference type="NCBI Taxonomy" id="6265"/>
    <lineage>
        <taxon>Eukaryota</taxon>
        <taxon>Metazoa</taxon>
        <taxon>Ecdysozoa</taxon>
        <taxon>Nematoda</taxon>
        <taxon>Chromadorea</taxon>
        <taxon>Rhabditida</taxon>
        <taxon>Spirurina</taxon>
        <taxon>Ascaridomorpha</taxon>
        <taxon>Ascaridoidea</taxon>
        <taxon>Toxocaridae</taxon>
        <taxon>Toxocara</taxon>
    </lineage>
</organism>
<dbReference type="InterPro" id="IPR017853">
    <property type="entry name" value="GH"/>
</dbReference>
<dbReference type="SMART" id="SM00632">
    <property type="entry name" value="Aamy_C"/>
    <property type="match status" value="1"/>
</dbReference>
<keyword evidence="10" id="KW-0868">Chloride</keyword>
<evidence type="ECO:0000259" key="15">
    <source>
        <dbReference type="SMART" id="SM00632"/>
    </source>
</evidence>
<comment type="subunit">
    <text evidence="5">Monomer.</text>
</comment>
<evidence type="ECO:0000259" key="16">
    <source>
        <dbReference type="SMART" id="SM00642"/>
    </source>
</evidence>
<gene>
    <name evidence="17" type="primary">Amy2</name>
    <name evidence="17" type="ORF">Tcan_08558</name>
</gene>
<feature type="domain" description="Glycosyl hydrolase family 13 catalytic" evidence="16">
    <location>
        <begin position="1"/>
        <end position="392"/>
    </location>
</feature>
<name>A0A0B2V4G7_TOXCA</name>
<comment type="cofactor">
    <cofactor evidence="2">
        <name>Ca(2+)</name>
        <dbReference type="ChEBI" id="CHEBI:29108"/>
    </cofactor>
</comment>
<evidence type="ECO:0000313" key="17">
    <source>
        <dbReference type="EMBL" id="KHN78306.1"/>
    </source>
</evidence>
<evidence type="ECO:0000256" key="4">
    <source>
        <dbReference type="ARBA" id="ARBA00008061"/>
    </source>
</evidence>
<evidence type="ECO:0000256" key="3">
    <source>
        <dbReference type="ARBA" id="ARBA00001923"/>
    </source>
</evidence>
<evidence type="ECO:0000256" key="13">
    <source>
        <dbReference type="RuleBase" id="RU003615"/>
    </source>
</evidence>
<comment type="caution">
    <text evidence="17">The sequence shown here is derived from an EMBL/GenBank/DDBJ whole genome shotgun (WGS) entry which is preliminary data.</text>
</comment>
<evidence type="ECO:0000256" key="2">
    <source>
        <dbReference type="ARBA" id="ARBA00001913"/>
    </source>
</evidence>
<keyword evidence="9" id="KW-0106">Calcium</keyword>
<evidence type="ECO:0000256" key="5">
    <source>
        <dbReference type="ARBA" id="ARBA00011245"/>
    </source>
</evidence>
<evidence type="ECO:0000256" key="10">
    <source>
        <dbReference type="ARBA" id="ARBA00023214"/>
    </source>
</evidence>
<keyword evidence="11 14" id="KW-0119">Carbohydrate metabolism</keyword>
<feature type="domain" description="Alpha-amylase C-terminal" evidence="15">
    <location>
        <begin position="400"/>
        <end position="479"/>
    </location>
</feature>
<evidence type="ECO:0000256" key="6">
    <source>
        <dbReference type="ARBA" id="ARBA00012595"/>
    </source>
</evidence>